<keyword evidence="4 7" id="KW-0812">Transmembrane</keyword>
<comment type="caution">
    <text evidence="10">The sequence shown here is derived from an EMBL/GenBank/DDBJ whole genome shotgun (WGS) entry which is preliminary data.</text>
</comment>
<accession>A0A6N8JA02</accession>
<dbReference type="PROSITE" id="PS52016">
    <property type="entry name" value="TONB_DEPENDENT_REC_3"/>
    <property type="match status" value="1"/>
</dbReference>
<keyword evidence="11" id="KW-1185">Reference proteome</keyword>
<evidence type="ECO:0000313" key="11">
    <source>
        <dbReference type="Proteomes" id="UP000468388"/>
    </source>
</evidence>
<evidence type="ECO:0000259" key="9">
    <source>
        <dbReference type="Pfam" id="PF07715"/>
    </source>
</evidence>
<dbReference type="Pfam" id="PF13620">
    <property type="entry name" value="CarboxypepD_reg"/>
    <property type="match status" value="1"/>
</dbReference>
<comment type="subcellular location">
    <subcellularLocation>
        <location evidence="1 7">Cell outer membrane</location>
        <topology evidence="1 7">Multi-pass membrane protein</topology>
    </subcellularLocation>
</comment>
<comment type="similarity">
    <text evidence="7">Belongs to the TonB-dependent receptor family.</text>
</comment>
<dbReference type="InterPro" id="IPR023997">
    <property type="entry name" value="TonB-dep_OMP_SusC/RagA_CS"/>
</dbReference>
<feature type="domain" description="TonB-dependent receptor plug" evidence="9">
    <location>
        <begin position="125"/>
        <end position="245"/>
    </location>
</feature>
<organism evidence="10 11">
    <name type="scientific">Chitinophaga oryziterrae</name>
    <dbReference type="NCBI Taxonomy" id="1031224"/>
    <lineage>
        <taxon>Bacteria</taxon>
        <taxon>Pseudomonadati</taxon>
        <taxon>Bacteroidota</taxon>
        <taxon>Chitinophagia</taxon>
        <taxon>Chitinophagales</taxon>
        <taxon>Chitinophagaceae</taxon>
        <taxon>Chitinophaga</taxon>
    </lineage>
</organism>
<dbReference type="InterPro" id="IPR023996">
    <property type="entry name" value="TonB-dep_OMP_SusC/RagA"/>
</dbReference>
<feature type="chain" id="PRO_5026993488" evidence="8">
    <location>
        <begin position="25"/>
        <end position="1091"/>
    </location>
</feature>
<dbReference type="SUPFAM" id="SSF49452">
    <property type="entry name" value="Starch-binding domain-like"/>
    <property type="match status" value="1"/>
</dbReference>
<evidence type="ECO:0000256" key="3">
    <source>
        <dbReference type="ARBA" id="ARBA00022452"/>
    </source>
</evidence>
<evidence type="ECO:0000256" key="7">
    <source>
        <dbReference type="PROSITE-ProRule" id="PRU01360"/>
    </source>
</evidence>
<sequence length="1091" mass="119088">MRTRMKLLAVILLGMFLCKQDVMAQGSGSIAGIVRNEQNEPLPGVTVQSNKRIVTTDAGGSFSFNALPEGSYTLSLSYVGYANQQLNNLQLKAGEQLKLSITLKQKESALGEVVVTALGIKRKKETLGYATQKLDGAQLNEAPATNFVNGLSGKVAGVNIVTTGALGGSSRITIRGETSLSLDKNQPLYVIDGVPSGNDGVTNSSGGADYGNSSAEVNPADIESVNVLKGPAAAALYGSRGANGAIIITTKKGSSRNGIGVSFSSYYTVEKVARLPKFQNKFGQGNNGVYKGSNFGASWSIYPDGIEDSYDESWGPRLDNGTSEAQFDSPTTNGYRGADVSINNRGDIIASPWVSHPDNIKDFFTTGRKFYNNVAFSGGNDKGTYRLSLTSLDETGVIPNNDLKRYQVSLNSSYNLTKRITSGFNVNYVKQESDNRPDNGYGRNTFMYFFTWMGRNVNINSLKNYWQPGLTGIRQFQYNYGENHNNPFFMMHENTKGQNKDRLYGNIYLDYAITDHLKLKLRTAQDFYNDFRPMKWAVSTVDYESGRYEEVNLKYSERNTDFLLTYNNNTTSALGYNISAGGNRFDQSGGFQSAATPQLLIPGVYNLENAAGTKEVSSNRSKKRINSLYALASINYKDYAYLDLTARNDWSSSLPSQNNSYFYTSAALNTNLRKLLTMPEFISKSELRLSWAQAGNDAAPYNIQNTYGYGVPWNGNYSLTGPSTLLNSNLKSELTTTYEIGTAFGFLNNRAGIDFTYYEKRTRNQILALSQAQSSGATARVINAGEIKNNGIELMLSGTPVSIPNSLQWNVMLNLSHNVGKVVSLTDDVKEIVQSAPGEDASIRAKVGEKMGAIYGPGYQRVESGSMKGQVIIFSDGAPRPTSEDIYLGNLNPDLIAGINNQFNYKGFSLNFLFAGQFGGKFISRFYNKASGAGQLEETTKGRGARAAGAEYNAPYYIEGAAQMTDGSYQKNSTSTDGTYSTGVYGTTARGFIKKPLDHISEAQLFSATYIKLRELSFGYSLPVNIIGRSFIKTAKIALTGRNLFLFTPKSNRHFDPEVATATSGSGLVPGFENMSTPSTREMGVSLNLNF</sequence>
<dbReference type="RefSeq" id="WP_157300600.1">
    <property type="nucleotide sequence ID" value="NZ_BAAAZB010000005.1"/>
</dbReference>
<dbReference type="Gene3D" id="2.40.170.20">
    <property type="entry name" value="TonB-dependent receptor, beta-barrel domain"/>
    <property type="match status" value="1"/>
</dbReference>
<dbReference type="EMBL" id="WRXO01000004">
    <property type="protein sequence ID" value="MVT41963.1"/>
    <property type="molecule type" value="Genomic_DNA"/>
</dbReference>
<feature type="signal peptide" evidence="8">
    <location>
        <begin position="1"/>
        <end position="24"/>
    </location>
</feature>
<dbReference type="InterPro" id="IPR013784">
    <property type="entry name" value="Carb-bd-like_fold"/>
</dbReference>
<evidence type="ECO:0000256" key="5">
    <source>
        <dbReference type="ARBA" id="ARBA00023136"/>
    </source>
</evidence>
<evidence type="ECO:0000256" key="8">
    <source>
        <dbReference type="SAM" id="SignalP"/>
    </source>
</evidence>
<dbReference type="GO" id="GO:0030246">
    <property type="term" value="F:carbohydrate binding"/>
    <property type="evidence" value="ECO:0007669"/>
    <property type="project" value="InterPro"/>
</dbReference>
<keyword evidence="6 7" id="KW-0998">Cell outer membrane</keyword>
<dbReference type="InterPro" id="IPR037066">
    <property type="entry name" value="Plug_dom_sf"/>
</dbReference>
<dbReference type="NCBIfam" id="TIGR04057">
    <property type="entry name" value="SusC_RagA_signa"/>
    <property type="match status" value="1"/>
</dbReference>
<evidence type="ECO:0000256" key="2">
    <source>
        <dbReference type="ARBA" id="ARBA00022448"/>
    </source>
</evidence>
<dbReference type="Pfam" id="PF07715">
    <property type="entry name" value="Plug"/>
    <property type="match status" value="1"/>
</dbReference>
<dbReference type="Proteomes" id="UP000468388">
    <property type="component" value="Unassembled WGS sequence"/>
</dbReference>
<dbReference type="GO" id="GO:0009279">
    <property type="term" value="C:cell outer membrane"/>
    <property type="evidence" value="ECO:0007669"/>
    <property type="project" value="UniProtKB-SubCell"/>
</dbReference>
<keyword evidence="5 7" id="KW-0472">Membrane</keyword>
<proteinExistence type="inferred from homology"/>
<keyword evidence="3 7" id="KW-1134">Transmembrane beta strand</keyword>
<evidence type="ECO:0000256" key="1">
    <source>
        <dbReference type="ARBA" id="ARBA00004571"/>
    </source>
</evidence>
<evidence type="ECO:0000256" key="4">
    <source>
        <dbReference type="ARBA" id="ARBA00022692"/>
    </source>
</evidence>
<dbReference type="InterPro" id="IPR012910">
    <property type="entry name" value="Plug_dom"/>
</dbReference>
<dbReference type="InterPro" id="IPR039426">
    <property type="entry name" value="TonB-dep_rcpt-like"/>
</dbReference>
<evidence type="ECO:0000313" key="10">
    <source>
        <dbReference type="EMBL" id="MVT41963.1"/>
    </source>
</evidence>
<name>A0A6N8JA02_9BACT</name>
<evidence type="ECO:0000256" key="6">
    <source>
        <dbReference type="ARBA" id="ARBA00023237"/>
    </source>
</evidence>
<dbReference type="AlphaFoldDB" id="A0A6N8JA02"/>
<dbReference type="Gene3D" id="2.60.40.1120">
    <property type="entry name" value="Carboxypeptidase-like, regulatory domain"/>
    <property type="match status" value="1"/>
</dbReference>
<gene>
    <name evidence="10" type="ORF">GO495_15335</name>
</gene>
<dbReference type="Gene3D" id="2.170.130.10">
    <property type="entry name" value="TonB-dependent receptor, plug domain"/>
    <property type="match status" value="1"/>
</dbReference>
<reference evidence="10 11" key="1">
    <citation type="submission" date="2019-12" db="EMBL/GenBank/DDBJ databases">
        <title>The draft genomic sequence of strain Chitinophaga oryziterrae JCM 16595.</title>
        <authorList>
            <person name="Zhang X."/>
        </authorList>
    </citation>
    <scope>NUCLEOTIDE SEQUENCE [LARGE SCALE GENOMIC DNA]</scope>
    <source>
        <strain evidence="10 11">JCM 16595</strain>
    </source>
</reference>
<dbReference type="SUPFAM" id="SSF56935">
    <property type="entry name" value="Porins"/>
    <property type="match status" value="1"/>
</dbReference>
<keyword evidence="8" id="KW-0732">Signal</keyword>
<dbReference type="InterPro" id="IPR036942">
    <property type="entry name" value="Beta-barrel_TonB_sf"/>
</dbReference>
<dbReference type="NCBIfam" id="TIGR04056">
    <property type="entry name" value="OMP_RagA_SusC"/>
    <property type="match status" value="1"/>
</dbReference>
<keyword evidence="2 7" id="KW-0813">Transport</keyword>
<protein>
    <submittedName>
        <fullName evidence="10">SusC/RagA family TonB-linked outer membrane protein</fullName>
    </submittedName>
</protein>
<dbReference type="OrthoDB" id="9768177at2"/>